<feature type="domain" description="DUF3347" evidence="1">
    <location>
        <begin position="55"/>
        <end position="145"/>
    </location>
</feature>
<evidence type="ECO:0000313" key="2">
    <source>
        <dbReference type="EMBL" id="MDI3319024.1"/>
    </source>
</evidence>
<keyword evidence="3" id="KW-1185">Reference proteome</keyword>
<dbReference type="InterPro" id="IPR021782">
    <property type="entry name" value="DUF3347"/>
</dbReference>
<evidence type="ECO:0000313" key="3">
    <source>
        <dbReference type="Proteomes" id="UP001226434"/>
    </source>
</evidence>
<gene>
    <name evidence="2" type="ORF">QJ048_04535</name>
</gene>
<sequence>MRNLLMATVVGSAFIISCGGGGNKKAEEQKQEAPPTVPVVSKNSNEFNQSFEKLLGNYFELKDALVATDSAKANAAAKKLAVNADSLNVKALTDSTGALQSTAQSYTGTISGSAKGLVGEKDIEAKRKEFQMISDAMYDLVRTVRYDKQKIYHQFCPMAFNSAGAAWLSQLEEIKNPYFGSKMLNCGETQDVLDFGAASEPAKAAE</sequence>
<dbReference type="RefSeq" id="WP_282333140.1">
    <property type="nucleotide sequence ID" value="NZ_JASBRG010000003.1"/>
</dbReference>
<name>A0ABT6R8Y8_9BACT</name>
<comment type="caution">
    <text evidence="2">The sequence shown here is derived from an EMBL/GenBank/DDBJ whole genome shotgun (WGS) entry which is preliminary data.</text>
</comment>
<dbReference type="Proteomes" id="UP001226434">
    <property type="component" value="Unassembled WGS sequence"/>
</dbReference>
<protein>
    <submittedName>
        <fullName evidence="2">DUF3347 domain-containing protein</fullName>
    </submittedName>
</protein>
<reference evidence="2 3" key="1">
    <citation type="submission" date="2023-05" db="EMBL/GenBank/DDBJ databases">
        <title>Genome sequence of Pinibacter sp. MAH-24.</title>
        <authorList>
            <person name="Huq M.A."/>
        </authorList>
    </citation>
    <scope>NUCLEOTIDE SEQUENCE [LARGE SCALE GENOMIC DNA]</scope>
    <source>
        <strain evidence="2 3">MAH-24</strain>
    </source>
</reference>
<evidence type="ECO:0000259" key="1">
    <source>
        <dbReference type="Pfam" id="PF11827"/>
    </source>
</evidence>
<organism evidence="2 3">
    <name type="scientific">Pinibacter soli</name>
    <dbReference type="NCBI Taxonomy" id="3044211"/>
    <lineage>
        <taxon>Bacteria</taxon>
        <taxon>Pseudomonadati</taxon>
        <taxon>Bacteroidota</taxon>
        <taxon>Chitinophagia</taxon>
        <taxon>Chitinophagales</taxon>
        <taxon>Chitinophagaceae</taxon>
        <taxon>Pinibacter</taxon>
    </lineage>
</organism>
<dbReference type="PROSITE" id="PS51257">
    <property type="entry name" value="PROKAR_LIPOPROTEIN"/>
    <property type="match status" value="1"/>
</dbReference>
<proteinExistence type="predicted"/>
<dbReference type="EMBL" id="JASBRG010000003">
    <property type="protein sequence ID" value="MDI3319024.1"/>
    <property type="molecule type" value="Genomic_DNA"/>
</dbReference>
<dbReference type="Pfam" id="PF11827">
    <property type="entry name" value="DUF3347"/>
    <property type="match status" value="1"/>
</dbReference>
<accession>A0ABT6R8Y8</accession>